<dbReference type="RefSeq" id="WP_050661615.1">
    <property type="nucleotide sequence ID" value="NZ_CP118494.1"/>
</dbReference>
<dbReference type="SMART" id="SM00091">
    <property type="entry name" value="PAS"/>
    <property type="match status" value="1"/>
</dbReference>
<dbReference type="Pfam" id="PF08448">
    <property type="entry name" value="PAS_4"/>
    <property type="match status" value="1"/>
</dbReference>
<dbReference type="CDD" id="cd17546">
    <property type="entry name" value="REC_hyHK_CKI1_RcsC-like"/>
    <property type="match status" value="1"/>
</dbReference>
<organism evidence="10 11">
    <name type="scientific">Roseovarius tolerans</name>
    <dbReference type="NCBI Taxonomy" id="74031"/>
    <lineage>
        <taxon>Bacteria</taxon>
        <taxon>Pseudomonadati</taxon>
        <taxon>Pseudomonadota</taxon>
        <taxon>Alphaproteobacteria</taxon>
        <taxon>Rhodobacterales</taxon>
        <taxon>Roseobacteraceae</taxon>
        <taxon>Roseovarius</taxon>
    </lineage>
</organism>
<evidence type="ECO:0000256" key="7">
    <source>
        <dbReference type="SAM" id="Phobius"/>
    </source>
</evidence>
<keyword evidence="3 6" id="KW-0597">Phosphoprotein</keyword>
<feature type="domain" description="Histidine kinase" evidence="8">
    <location>
        <begin position="367"/>
        <end position="585"/>
    </location>
</feature>
<feature type="modified residue" description="4-aspartylphosphate" evidence="6">
    <location>
        <position position="656"/>
    </location>
</feature>
<evidence type="ECO:0000256" key="6">
    <source>
        <dbReference type="PROSITE-ProRule" id="PRU00169"/>
    </source>
</evidence>
<reference evidence="11" key="1">
    <citation type="submission" date="2015-07" db="EMBL/GenBank/DDBJ databases">
        <title>Draft Genome Sequence of Roseovarius tolerans EL-164, a producer of N-Acylated Alanine Methyl Esters (NAMEs).</title>
        <authorList>
            <person name="Voget S."/>
            <person name="Bruns H."/>
            <person name="Wagner-Doebler I."/>
            <person name="Schulz S."/>
            <person name="Daniel R."/>
        </authorList>
    </citation>
    <scope>NUCLEOTIDE SEQUENCE [LARGE SCALE GENOMIC DNA]</scope>
    <source>
        <strain evidence="11">EL-164</strain>
    </source>
</reference>
<keyword evidence="5 10" id="KW-0418">Kinase</keyword>
<dbReference type="Pfam" id="PF02518">
    <property type="entry name" value="HATPase_c"/>
    <property type="match status" value="1"/>
</dbReference>
<dbReference type="PRINTS" id="PR00344">
    <property type="entry name" value="BCTRLSENSOR"/>
</dbReference>
<dbReference type="OrthoDB" id="9801651at2"/>
<keyword evidence="7" id="KW-0472">Membrane</keyword>
<feature type="domain" description="Response regulatory" evidence="9">
    <location>
        <begin position="607"/>
        <end position="724"/>
    </location>
</feature>
<comment type="caution">
    <text evidence="10">The sequence shown here is derived from an EMBL/GenBank/DDBJ whole genome shotgun (WGS) entry which is preliminary data.</text>
</comment>
<dbReference type="InterPro" id="IPR001789">
    <property type="entry name" value="Sig_transdc_resp-reg_receiver"/>
</dbReference>
<gene>
    <name evidence="10" type="primary">luxQ_1</name>
    <name evidence="10" type="ORF">ROTO_06780</name>
</gene>
<dbReference type="InterPro" id="IPR035965">
    <property type="entry name" value="PAS-like_dom_sf"/>
</dbReference>
<dbReference type="STRING" id="74031.SAMN04488077_102258"/>
<dbReference type="InterPro" id="IPR005467">
    <property type="entry name" value="His_kinase_dom"/>
</dbReference>
<dbReference type="AlphaFoldDB" id="A0A0L6CZD3"/>
<dbReference type="Gene3D" id="3.30.565.10">
    <property type="entry name" value="Histidine kinase-like ATPase, C-terminal domain"/>
    <property type="match status" value="1"/>
</dbReference>
<dbReference type="SMART" id="SM00448">
    <property type="entry name" value="REC"/>
    <property type="match status" value="1"/>
</dbReference>
<dbReference type="EC" id="2.7.13.3" evidence="2"/>
<dbReference type="SUPFAM" id="SSF47226">
    <property type="entry name" value="Histidine-containing phosphotransfer domain, HPT domain"/>
    <property type="match status" value="1"/>
</dbReference>
<dbReference type="PANTHER" id="PTHR43047:SF64">
    <property type="entry name" value="HISTIDINE KINASE CONTAINING CHEY-HOMOLOGOUS RECEIVER DOMAIN AND PAS DOMAIN-RELATED"/>
    <property type="match status" value="1"/>
</dbReference>
<dbReference type="PANTHER" id="PTHR43047">
    <property type="entry name" value="TWO-COMPONENT HISTIDINE PROTEIN KINASE"/>
    <property type="match status" value="1"/>
</dbReference>
<dbReference type="SUPFAM" id="SSF52172">
    <property type="entry name" value="CheY-like"/>
    <property type="match status" value="1"/>
</dbReference>
<sequence>MSVTTAASMPARDRLALAILSAFAAGCMLAAALMTLQVLGKLDEYGSAKQDNLQWTMSQLEVDQLRFRLSLERLNVSDPASTENVRRQFDLLYSRAMTLQRGEVYRTVIRDGAMEDDLDLMVALLAQMVPIIDAPDADLHATSDRLAALAGRMTAPIRAVATQAITVDAHRSDAERAVLTSQIITLTILILLMVTALFTLLIMLWRLYRSHRLRAEESRRTSNRLTTILNTSQDAVLVIDADGCLRDTNASAQRMFDLPRNAESDVCLDALISGPDGDAPGLRLDAERLMAACRDGPYRSDRLTGHSLTGRHFAVELSADLAPRGDTAVCICFVRDISARRAAEAEIATSRDRALSGERAKARFLGMISHEMRTPLNGILGALDLLGDTGLDAEQERYARIMRSSGQLLLTQITDALDMTQAEAGKLRLRRGAFDLDRLLADLVESQSAAAAARGNRLRLLTPTHGLGPVEGDRDRVHQVLLNLVSNAIKFTRDGDITLEVSRAPAAEMVEFQVSDTGVGIPEADLPNVFDDFVRVEPRDMEQPEGTGLGLGIARQLATLMGGSVGAESVLGEGSLFWVRLPLRPTDRTAPPSGRIIPTPAPAHKAKVLVVEDNPTNRLVVETMLTRDGHQVTLAADGIEGVQAAQAAPFDLILMDVNMPRLDGIAATQAIRAGAGLNAHTRIVALTAHAGADTARKLIEAGANEVETKPLSRDALRRLMARNATGVPAAEPLLHGQEETTPPCLDHAYLDQLGHSLSADRIAEILRSFEAEGAALMGDLSSERALPDDALISRLHRLAGTAATCGARAFQTRLAAAEAAVLRRDPAARAARLAELPRLWQVTLAEIDRYRDAA</sequence>
<dbReference type="InterPro" id="IPR004358">
    <property type="entry name" value="Sig_transdc_His_kin-like_C"/>
</dbReference>
<evidence type="ECO:0000313" key="11">
    <source>
        <dbReference type="Proteomes" id="UP000037046"/>
    </source>
</evidence>
<dbReference type="InterPro" id="IPR013656">
    <property type="entry name" value="PAS_4"/>
</dbReference>
<keyword evidence="11" id="KW-1185">Reference proteome</keyword>
<dbReference type="PATRIC" id="fig|74031.6.peg.697"/>
<dbReference type="SMART" id="SM00387">
    <property type="entry name" value="HATPase_c"/>
    <property type="match status" value="1"/>
</dbReference>
<evidence type="ECO:0000256" key="1">
    <source>
        <dbReference type="ARBA" id="ARBA00000085"/>
    </source>
</evidence>
<dbReference type="SUPFAM" id="SSF55874">
    <property type="entry name" value="ATPase domain of HSP90 chaperone/DNA topoisomerase II/histidine kinase"/>
    <property type="match status" value="1"/>
</dbReference>
<keyword evidence="4 10" id="KW-0808">Transferase</keyword>
<evidence type="ECO:0000256" key="4">
    <source>
        <dbReference type="ARBA" id="ARBA00022679"/>
    </source>
</evidence>
<protein>
    <recommendedName>
        <fullName evidence="2">histidine kinase</fullName>
        <ecNumber evidence="2">2.7.13.3</ecNumber>
    </recommendedName>
</protein>
<dbReference type="InterPro" id="IPR000014">
    <property type="entry name" value="PAS"/>
</dbReference>
<comment type="catalytic activity">
    <reaction evidence="1">
        <text>ATP + protein L-histidine = ADP + protein N-phospho-L-histidine.</text>
        <dbReference type="EC" id="2.7.13.3"/>
    </reaction>
</comment>
<dbReference type="CDD" id="cd00130">
    <property type="entry name" value="PAS"/>
    <property type="match status" value="1"/>
</dbReference>
<dbReference type="Gene3D" id="3.40.50.2300">
    <property type="match status" value="1"/>
</dbReference>
<evidence type="ECO:0000256" key="2">
    <source>
        <dbReference type="ARBA" id="ARBA00012438"/>
    </source>
</evidence>
<dbReference type="InterPro" id="IPR036890">
    <property type="entry name" value="HATPase_C_sf"/>
</dbReference>
<dbReference type="Pfam" id="PF00072">
    <property type="entry name" value="Response_reg"/>
    <property type="match status" value="1"/>
</dbReference>
<keyword evidence="7" id="KW-0812">Transmembrane</keyword>
<dbReference type="FunFam" id="3.30.565.10:FF:000006">
    <property type="entry name" value="Sensor histidine kinase WalK"/>
    <property type="match status" value="1"/>
</dbReference>
<dbReference type="EMBL" id="LGVV01000005">
    <property type="protein sequence ID" value="KNX42828.1"/>
    <property type="molecule type" value="Genomic_DNA"/>
</dbReference>
<dbReference type="InterPro" id="IPR036641">
    <property type="entry name" value="HPT_dom_sf"/>
</dbReference>
<dbReference type="SMART" id="SM00388">
    <property type="entry name" value="HisKA"/>
    <property type="match status" value="1"/>
</dbReference>
<accession>A0A0L6CZD3</accession>
<evidence type="ECO:0000256" key="3">
    <source>
        <dbReference type="ARBA" id="ARBA00022553"/>
    </source>
</evidence>
<evidence type="ECO:0000313" key="10">
    <source>
        <dbReference type="EMBL" id="KNX42828.1"/>
    </source>
</evidence>
<dbReference type="SUPFAM" id="SSF47384">
    <property type="entry name" value="Homodimeric domain of signal transducing histidine kinase"/>
    <property type="match status" value="1"/>
</dbReference>
<dbReference type="Pfam" id="PF00512">
    <property type="entry name" value="HisKA"/>
    <property type="match status" value="1"/>
</dbReference>
<evidence type="ECO:0000259" key="8">
    <source>
        <dbReference type="PROSITE" id="PS50109"/>
    </source>
</evidence>
<dbReference type="InterPro" id="IPR003594">
    <property type="entry name" value="HATPase_dom"/>
</dbReference>
<proteinExistence type="predicted"/>
<dbReference type="InterPro" id="IPR003661">
    <property type="entry name" value="HisK_dim/P_dom"/>
</dbReference>
<evidence type="ECO:0000256" key="5">
    <source>
        <dbReference type="ARBA" id="ARBA00022777"/>
    </source>
</evidence>
<keyword evidence="7" id="KW-1133">Transmembrane helix</keyword>
<dbReference type="Gene3D" id="1.10.287.130">
    <property type="match status" value="1"/>
</dbReference>
<dbReference type="CDD" id="cd00082">
    <property type="entry name" value="HisKA"/>
    <property type="match status" value="1"/>
</dbReference>
<dbReference type="CDD" id="cd16922">
    <property type="entry name" value="HATPase_EvgS-ArcB-TorS-like"/>
    <property type="match status" value="1"/>
</dbReference>
<dbReference type="Gene3D" id="1.20.120.160">
    <property type="entry name" value="HPT domain"/>
    <property type="match status" value="1"/>
</dbReference>
<evidence type="ECO:0000259" key="9">
    <source>
        <dbReference type="PROSITE" id="PS50110"/>
    </source>
</evidence>
<dbReference type="InterPro" id="IPR011006">
    <property type="entry name" value="CheY-like_superfamily"/>
</dbReference>
<name>A0A0L6CZD3_9RHOB</name>
<dbReference type="Proteomes" id="UP000037046">
    <property type="component" value="Unassembled WGS sequence"/>
</dbReference>
<dbReference type="NCBIfam" id="TIGR00229">
    <property type="entry name" value="sensory_box"/>
    <property type="match status" value="1"/>
</dbReference>
<feature type="transmembrane region" description="Helical" evidence="7">
    <location>
        <begin position="183"/>
        <end position="205"/>
    </location>
</feature>
<dbReference type="Gene3D" id="3.30.450.20">
    <property type="entry name" value="PAS domain"/>
    <property type="match status" value="1"/>
</dbReference>
<dbReference type="InterPro" id="IPR036097">
    <property type="entry name" value="HisK_dim/P_sf"/>
</dbReference>
<dbReference type="PROSITE" id="PS50109">
    <property type="entry name" value="HIS_KIN"/>
    <property type="match status" value="1"/>
</dbReference>
<dbReference type="GO" id="GO:0000155">
    <property type="term" value="F:phosphorelay sensor kinase activity"/>
    <property type="evidence" value="ECO:0007669"/>
    <property type="project" value="InterPro"/>
</dbReference>
<dbReference type="PROSITE" id="PS50110">
    <property type="entry name" value="RESPONSE_REGULATORY"/>
    <property type="match status" value="1"/>
</dbReference>
<dbReference type="SUPFAM" id="SSF55785">
    <property type="entry name" value="PYP-like sensor domain (PAS domain)"/>
    <property type="match status" value="1"/>
</dbReference>